<sequence length="216" mass="24436">MEIQKAQPLYQQVYRLLRRKILSGELGPGESLLENRIAQALSISRTPVREALRQLEREGLVVGRAGDRVVVSPTEEEFVNLYTCRGALERIVAERAARFATEDEIQTMAKAIEEALIKIEAEDHEGVLEANTRFHDQMVESARMPQLKMLMETIRAQILVARRHVLSDSTAAERAICEEHAALLKAIRDRDAERARILMEAHMEADVVRGLNRSAD</sequence>
<dbReference type="PANTHER" id="PTHR43537">
    <property type="entry name" value="TRANSCRIPTIONAL REGULATOR, GNTR FAMILY"/>
    <property type="match status" value="1"/>
</dbReference>
<dbReference type="InterPro" id="IPR011711">
    <property type="entry name" value="GntR_C"/>
</dbReference>
<dbReference type="PRINTS" id="PR00035">
    <property type="entry name" value="HTHGNTR"/>
</dbReference>
<dbReference type="InterPro" id="IPR000524">
    <property type="entry name" value="Tscrpt_reg_HTH_GntR"/>
</dbReference>
<dbReference type="CDD" id="cd07377">
    <property type="entry name" value="WHTH_GntR"/>
    <property type="match status" value="1"/>
</dbReference>
<dbReference type="InterPro" id="IPR036388">
    <property type="entry name" value="WH-like_DNA-bd_sf"/>
</dbReference>
<proteinExistence type="predicted"/>
<evidence type="ECO:0000256" key="2">
    <source>
        <dbReference type="ARBA" id="ARBA00023125"/>
    </source>
</evidence>
<dbReference type="SMART" id="SM00345">
    <property type="entry name" value="HTH_GNTR"/>
    <property type="match status" value="1"/>
</dbReference>
<gene>
    <name evidence="5" type="ORF">E0L93_02590</name>
</gene>
<dbReference type="SMART" id="SM00895">
    <property type="entry name" value="FCD"/>
    <property type="match status" value="1"/>
</dbReference>
<keyword evidence="2" id="KW-0238">DNA-binding</keyword>
<dbReference type="SUPFAM" id="SSF48008">
    <property type="entry name" value="GntR ligand-binding domain-like"/>
    <property type="match status" value="1"/>
</dbReference>
<keyword evidence="6" id="KW-1185">Reference proteome</keyword>
<dbReference type="GO" id="GO:0003677">
    <property type="term" value="F:DNA binding"/>
    <property type="evidence" value="ECO:0007669"/>
    <property type="project" value="UniProtKB-KW"/>
</dbReference>
<evidence type="ECO:0000259" key="4">
    <source>
        <dbReference type="PROSITE" id="PS50949"/>
    </source>
</evidence>
<dbReference type="OrthoDB" id="7989071at2"/>
<dbReference type="RefSeq" id="WP_132688076.1">
    <property type="nucleotide sequence ID" value="NZ_SKBU01000006.1"/>
</dbReference>
<evidence type="ECO:0000313" key="6">
    <source>
        <dbReference type="Proteomes" id="UP000295244"/>
    </source>
</evidence>
<dbReference type="PROSITE" id="PS50949">
    <property type="entry name" value="HTH_GNTR"/>
    <property type="match status" value="1"/>
</dbReference>
<dbReference type="EMBL" id="SKBU01000006">
    <property type="protein sequence ID" value="TCJ19862.1"/>
    <property type="molecule type" value="Genomic_DNA"/>
</dbReference>
<evidence type="ECO:0000313" key="5">
    <source>
        <dbReference type="EMBL" id="TCJ19862.1"/>
    </source>
</evidence>
<reference evidence="5 6" key="1">
    <citation type="submission" date="2019-03" db="EMBL/GenBank/DDBJ databases">
        <title>Whole genome sequence of a novel Rubrobacter taiwanensis strain, isolated from Yellowstone National Park.</title>
        <authorList>
            <person name="Freed S."/>
            <person name="Ramaley R.F."/>
            <person name="Kyndt J.A."/>
        </authorList>
    </citation>
    <scope>NUCLEOTIDE SEQUENCE [LARGE SCALE GENOMIC DNA]</scope>
    <source>
        <strain evidence="5 6">Yellowstone</strain>
    </source>
</reference>
<dbReference type="Pfam" id="PF00392">
    <property type="entry name" value="GntR"/>
    <property type="match status" value="1"/>
</dbReference>
<dbReference type="PANTHER" id="PTHR43537:SF5">
    <property type="entry name" value="UXU OPERON TRANSCRIPTIONAL REGULATOR"/>
    <property type="match status" value="1"/>
</dbReference>
<dbReference type="Gene3D" id="1.20.120.530">
    <property type="entry name" value="GntR ligand-binding domain-like"/>
    <property type="match status" value="1"/>
</dbReference>
<dbReference type="GO" id="GO:0003700">
    <property type="term" value="F:DNA-binding transcription factor activity"/>
    <property type="evidence" value="ECO:0007669"/>
    <property type="project" value="InterPro"/>
</dbReference>
<evidence type="ECO:0000256" key="3">
    <source>
        <dbReference type="ARBA" id="ARBA00023163"/>
    </source>
</evidence>
<accession>A0A4V2NX45</accession>
<dbReference type="SUPFAM" id="SSF46785">
    <property type="entry name" value="Winged helix' DNA-binding domain"/>
    <property type="match status" value="1"/>
</dbReference>
<organism evidence="5 6">
    <name type="scientific">Rubrobacter taiwanensis</name>
    <dbReference type="NCBI Taxonomy" id="185139"/>
    <lineage>
        <taxon>Bacteria</taxon>
        <taxon>Bacillati</taxon>
        <taxon>Actinomycetota</taxon>
        <taxon>Rubrobacteria</taxon>
        <taxon>Rubrobacterales</taxon>
        <taxon>Rubrobacteraceae</taxon>
        <taxon>Rubrobacter</taxon>
    </lineage>
</organism>
<name>A0A4V2NX45_9ACTN</name>
<dbReference type="InterPro" id="IPR008920">
    <property type="entry name" value="TF_FadR/GntR_C"/>
</dbReference>
<protein>
    <submittedName>
        <fullName evidence="5">GntR family transcriptional regulator</fullName>
    </submittedName>
</protein>
<dbReference type="Pfam" id="PF07729">
    <property type="entry name" value="FCD"/>
    <property type="match status" value="1"/>
</dbReference>
<evidence type="ECO:0000256" key="1">
    <source>
        <dbReference type="ARBA" id="ARBA00023015"/>
    </source>
</evidence>
<feature type="domain" description="HTH gntR-type" evidence="4">
    <location>
        <begin position="7"/>
        <end position="74"/>
    </location>
</feature>
<comment type="caution">
    <text evidence="5">The sequence shown here is derived from an EMBL/GenBank/DDBJ whole genome shotgun (WGS) entry which is preliminary data.</text>
</comment>
<keyword evidence="1" id="KW-0805">Transcription regulation</keyword>
<dbReference type="InterPro" id="IPR036390">
    <property type="entry name" value="WH_DNA-bd_sf"/>
</dbReference>
<keyword evidence="3" id="KW-0804">Transcription</keyword>
<dbReference type="Gene3D" id="1.10.10.10">
    <property type="entry name" value="Winged helix-like DNA-binding domain superfamily/Winged helix DNA-binding domain"/>
    <property type="match status" value="1"/>
</dbReference>
<dbReference type="AlphaFoldDB" id="A0A4V2NX45"/>
<dbReference type="Proteomes" id="UP000295244">
    <property type="component" value="Unassembled WGS sequence"/>
</dbReference>